<evidence type="ECO:0000313" key="1">
    <source>
        <dbReference type="EMBL" id="CAD7444494.1"/>
    </source>
</evidence>
<reference evidence="1" key="1">
    <citation type="submission" date="2020-11" db="EMBL/GenBank/DDBJ databases">
        <authorList>
            <person name="Tran Van P."/>
        </authorList>
    </citation>
    <scope>NUCLEOTIDE SEQUENCE</scope>
</reference>
<gene>
    <name evidence="1" type="ORF">TBIB3V08_LOCUS6870</name>
</gene>
<proteinExistence type="predicted"/>
<dbReference type="EMBL" id="OD566700">
    <property type="protein sequence ID" value="CAD7444494.1"/>
    <property type="molecule type" value="Genomic_DNA"/>
</dbReference>
<dbReference type="AlphaFoldDB" id="A0A7R9F0P9"/>
<protein>
    <submittedName>
        <fullName evidence="1">Uncharacterized protein</fullName>
    </submittedName>
</protein>
<organism evidence="1">
    <name type="scientific">Timema bartmani</name>
    <dbReference type="NCBI Taxonomy" id="61472"/>
    <lineage>
        <taxon>Eukaryota</taxon>
        <taxon>Metazoa</taxon>
        <taxon>Ecdysozoa</taxon>
        <taxon>Arthropoda</taxon>
        <taxon>Hexapoda</taxon>
        <taxon>Insecta</taxon>
        <taxon>Pterygota</taxon>
        <taxon>Neoptera</taxon>
        <taxon>Polyneoptera</taxon>
        <taxon>Phasmatodea</taxon>
        <taxon>Timematodea</taxon>
        <taxon>Timematoidea</taxon>
        <taxon>Timematidae</taxon>
        <taxon>Timema</taxon>
    </lineage>
</organism>
<accession>A0A7R9F0P9</accession>
<sequence>MTKSEGFGIQPGVLLHRQSEATLYPNRNLQRSISQHSRRNEALACLEMFPLHLVNENKDKKQIALFLKERVGV</sequence>
<name>A0A7R9F0P9_9NEOP</name>